<dbReference type="PRINTS" id="PR00834">
    <property type="entry name" value="PROTEASES2C"/>
</dbReference>
<dbReference type="InterPro" id="IPR036034">
    <property type="entry name" value="PDZ_sf"/>
</dbReference>
<keyword evidence="2" id="KW-0645">Protease</keyword>
<dbReference type="PANTHER" id="PTHR22939:SF129">
    <property type="entry name" value="SERINE PROTEASE HTRA2, MITOCHONDRIAL"/>
    <property type="match status" value="1"/>
</dbReference>
<dbReference type="Proteomes" id="UP000094243">
    <property type="component" value="Unassembled WGS sequence"/>
</dbReference>
<gene>
    <name evidence="5" type="ORF">BHQ17_07475</name>
</gene>
<dbReference type="SMART" id="SM00228">
    <property type="entry name" value="PDZ"/>
    <property type="match status" value="1"/>
</dbReference>
<dbReference type="Gene3D" id="2.30.42.10">
    <property type="match status" value="1"/>
</dbReference>
<dbReference type="InterPro" id="IPR001940">
    <property type="entry name" value="Peptidase_S1C"/>
</dbReference>
<keyword evidence="6" id="KW-1185">Reference proteome</keyword>
<dbReference type="GO" id="GO:0006508">
    <property type="term" value="P:proteolysis"/>
    <property type="evidence" value="ECO:0007669"/>
    <property type="project" value="UniProtKB-KW"/>
</dbReference>
<feature type="domain" description="PDZ" evidence="4">
    <location>
        <begin position="188"/>
        <end position="253"/>
    </location>
</feature>
<organism evidence="5 6">
    <name type="scientific">Mycolicibacterium holsaticum</name>
    <dbReference type="NCBI Taxonomy" id="152142"/>
    <lineage>
        <taxon>Bacteria</taxon>
        <taxon>Bacillati</taxon>
        <taxon>Actinomycetota</taxon>
        <taxon>Actinomycetes</taxon>
        <taxon>Mycobacteriales</taxon>
        <taxon>Mycobacteriaceae</taxon>
        <taxon>Mycolicibacterium</taxon>
    </lineage>
</organism>
<evidence type="ECO:0000256" key="3">
    <source>
        <dbReference type="ARBA" id="ARBA00022801"/>
    </source>
</evidence>
<comment type="caution">
    <text evidence="5">The sequence shown here is derived from an EMBL/GenBank/DDBJ whole genome shotgun (WGS) entry which is preliminary data.</text>
</comment>
<dbReference type="AlphaFoldDB" id="A0A1E3RYE1"/>
<dbReference type="Pfam" id="PF13365">
    <property type="entry name" value="Trypsin_2"/>
    <property type="match status" value="1"/>
</dbReference>
<accession>A0A1E3RYE1</accession>
<dbReference type="InterPro" id="IPR001478">
    <property type="entry name" value="PDZ"/>
</dbReference>
<dbReference type="InterPro" id="IPR009003">
    <property type="entry name" value="Peptidase_S1_PA"/>
</dbReference>
<evidence type="ECO:0000313" key="6">
    <source>
        <dbReference type="Proteomes" id="UP000094243"/>
    </source>
</evidence>
<dbReference type="Pfam" id="PF13180">
    <property type="entry name" value="PDZ_2"/>
    <property type="match status" value="1"/>
</dbReference>
<dbReference type="PANTHER" id="PTHR22939">
    <property type="entry name" value="SERINE PROTEASE FAMILY S1C HTRA-RELATED"/>
    <property type="match status" value="1"/>
</dbReference>
<keyword evidence="3" id="KW-0378">Hydrolase</keyword>
<evidence type="ECO:0000256" key="1">
    <source>
        <dbReference type="ARBA" id="ARBA00010541"/>
    </source>
</evidence>
<dbReference type="Gene3D" id="2.40.10.120">
    <property type="match status" value="1"/>
</dbReference>
<dbReference type="GO" id="GO:0004252">
    <property type="term" value="F:serine-type endopeptidase activity"/>
    <property type="evidence" value="ECO:0007669"/>
    <property type="project" value="InterPro"/>
</dbReference>
<dbReference type="SUPFAM" id="SSF50494">
    <property type="entry name" value="Trypsin-like serine proteases"/>
    <property type="match status" value="1"/>
</dbReference>
<evidence type="ECO:0000256" key="2">
    <source>
        <dbReference type="ARBA" id="ARBA00022670"/>
    </source>
</evidence>
<evidence type="ECO:0000259" key="4">
    <source>
        <dbReference type="PROSITE" id="PS50106"/>
    </source>
</evidence>
<dbReference type="SUPFAM" id="SSF50156">
    <property type="entry name" value="PDZ domain-like"/>
    <property type="match status" value="1"/>
</dbReference>
<name>A0A1E3RYE1_9MYCO</name>
<sequence length="281" mass="28428">MTVQRDGGVGSGVVLQPDVVVTNAHVVGESRNVTILLADGETSAGQVVGTDAVTDLAVVRTERKELPVPEFRTDLPRPGEIAVAIGSPLGFQNSVTAGVISGLHRDIPGSAAQSQSLVDLIQTDASISPGNSGGALLDASGRVVGINEAYIPPAAGAVSLGFAIPAATVLDVTKQLLADGKATHPYLGISTSQVTAAIQRRLGVATEHGALIVGVDPGAPAAAAGLRPGDVIVELAGKPVDTVEDLLSVLRQTQPDAKEPVVFVRGGDRQQATVTIGSRTG</sequence>
<comment type="similarity">
    <text evidence="1">Belongs to the peptidase S1C family.</text>
</comment>
<reference evidence="6" key="1">
    <citation type="submission" date="2016-09" db="EMBL/GenBank/DDBJ databases">
        <authorList>
            <person name="Greninger A.L."/>
            <person name="Jerome K.R."/>
            <person name="Mcnair B."/>
            <person name="Wallis C."/>
            <person name="Fang F."/>
        </authorList>
    </citation>
    <scope>NUCLEOTIDE SEQUENCE [LARGE SCALE GENOMIC DNA]</scope>
    <source>
        <strain evidence="6">M7</strain>
    </source>
</reference>
<evidence type="ECO:0000313" key="5">
    <source>
        <dbReference type="EMBL" id="ODQ94869.1"/>
    </source>
</evidence>
<proteinExistence type="inferred from homology"/>
<dbReference type="PROSITE" id="PS50106">
    <property type="entry name" value="PDZ"/>
    <property type="match status" value="1"/>
</dbReference>
<dbReference type="EMBL" id="MIGZ01000030">
    <property type="protein sequence ID" value="ODQ94869.1"/>
    <property type="molecule type" value="Genomic_DNA"/>
</dbReference>
<protein>
    <submittedName>
        <fullName evidence="5">Signal protein PDZ</fullName>
    </submittedName>
</protein>